<accession>A0A7J5BQ52</accession>
<dbReference type="InterPro" id="IPR050570">
    <property type="entry name" value="Cell_wall_metabolism_enzyme"/>
</dbReference>
<keyword evidence="4" id="KW-1185">Reference proteome</keyword>
<protein>
    <submittedName>
        <fullName evidence="3">M23 family metallopeptidase</fullName>
    </submittedName>
</protein>
<organism evidence="3 4">
    <name type="scientific">Pseudoclavibacter chungangensis</name>
    <dbReference type="NCBI Taxonomy" id="587635"/>
    <lineage>
        <taxon>Bacteria</taxon>
        <taxon>Bacillati</taxon>
        <taxon>Actinomycetota</taxon>
        <taxon>Actinomycetes</taxon>
        <taxon>Micrococcales</taxon>
        <taxon>Microbacteriaceae</taxon>
        <taxon>Pseudoclavibacter</taxon>
    </lineage>
</organism>
<dbReference type="RefSeq" id="WP_158041010.1">
    <property type="nucleotide sequence ID" value="NZ_JACCFV010000001.1"/>
</dbReference>
<dbReference type="Pfam" id="PF01551">
    <property type="entry name" value="Peptidase_M23"/>
    <property type="match status" value="1"/>
</dbReference>
<dbReference type="SUPFAM" id="SSF51261">
    <property type="entry name" value="Duplicated hybrid motif"/>
    <property type="match status" value="1"/>
</dbReference>
<feature type="transmembrane region" description="Helical" evidence="1">
    <location>
        <begin position="21"/>
        <end position="52"/>
    </location>
</feature>
<evidence type="ECO:0000259" key="2">
    <source>
        <dbReference type="Pfam" id="PF01551"/>
    </source>
</evidence>
<evidence type="ECO:0000313" key="3">
    <source>
        <dbReference type="EMBL" id="KAB1655623.1"/>
    </source>
</evidence>
<keyword evidence="1" id="KW-0812">Transmembrane</keyword>
<comment type="caution">
    <text evidence="3">The sequence shown here is derived from an EMBL/GenBank/DDBJ whole genome shotgun (WGS) entry which is preliminary data.</text>
</comment>
<reference evidence="3 4" key="1">
    <citation type="submission" date="2019-09" db="EMBL/GenBank/DDBJ databases">
        <title>Phylogeny of genus Pseudoclavibacter and closely related genus.</title>
        <authorList>
            <person name="Li Y."/>
        </authorList>
    </citation>
    <scope>NUCLEOTIDE SEQUENCE [LARGE SCALE GENOMIC DNA]</scope>
    <source>
        <strain evidence="3 4">DSM 23821</strain>
    </source>
</reference>
<dbReference type="Proteomes" id="UP000467240">
    <property type="component" value="Unassembled WGS sequence"/>
</dbReference>
<dbReference type="AlphaFoldDB" id="A0A7J5BQ52"/>
<sequence length="401" mass="40565">MSASRRGGGALADAADAGGRGVFWTVLLVALLVGGGSLAGLGGIGLAVNLLLLGGSGGDATAGSAVSCGLRDPGPDETHEMVSATGETFVLDDVRLGNARTMIGALRGIVTSPAAEIVLVITAMPETAFRNLANPTNVPDSANFPHDGTGSDHDSIGILQQRPSMGWGDVASLMDPAGATAAFLGGPAGPNGGSPAGLLDIDGWERMAPAAAAQAVQVSAFPERYEAWVEAAAKLLSYLGECGDAVHPMGAPMPVSDGVGPRECPVYGPNGECAASTWHPAIDFDMPCGTPVVAARPGTVTQVSDAWVGITTPDGTVVSYLHMFESDVLVRTGDTVVPGQPIGVVGNSGQSSGCHLDFRVNTTATTDPAVLALPHIGVGYVPPGYVDPEAYMRLYGIELLA</sequence>
<name>A0A7J5BQ52_9MICO</name>
<keyword evidence="1" id="KW-1133">Transmembrane helix</keyword>
<dbReference type="GO" id="GO:0004222">
    <property type="term" value="F:metalloendopeptidase activity"/>
    <property type="evidence" value="ECO:0007669"/>
    <property type="project" value="TreeGrafter"/>
</dbReference>
<dbReference type="PANTHER" id="PTHR21666">
    <property type="entry name" value="PEPTIDASE-RELATED"/>
    <property type="match status" value="1"/>
</dbReference>
<feature type="domain" description="M23ase beta-sheet core" evidence="2">
    <location>
        <begin position="279"/>
        <end position="363"/>
    </location>
</feature>
<gene>
    <name evidence="3" type="ORF">F8O01_11495</name>
</gene>
<dbReference type="EMBL" id="WBJZ01000014">
    <property type="protein sequence ID" value="KAB1655623.1"/>
    <property type="molecule type" value="Genomic_DNA"/>
</dbReference>
<dbReference type="InterPro" id="IPR011055">
    <property type="entry name" value="Dup_hybrid_motif"/>
</dbReference>
<evidence type="ECO:0000256" key="1">
    <source>
        <dbReference type="SAM" id="Phobius"/>
    </source>
</evidence>
<dbReference type="Gene3D" id="2.70.70.10">
    <property type="entry name" value="Glucose Permease (Domain IIA)"/>
    <property type="match status" value="1"/>
</dbReference>
<dbReference type="PANTHER" id="PTHR21666:SF270">
    <property type="entry name" value="MUREIN HYDROLASE ACTIVATOR ENVC"/>
    <property type="match status" value="1"/>
</dbReference>
<evidence type="ECO:0000313" key="4">
    <source>
        <dbReference type="Proteomes" id="UP000467240"/>
    </source>
</evidence>
<dbReference type="CDD" id="cd12797">
    <property type="entry name" value="M23_peptidase"/>
    <property type="match status" value="1"/>
</dbReference>
<dbReference type="OrthoDB" id="5496837at2"/>
<proteinExistence type="predicted"/>
<keyword evidence="1" id="KW-0472">Membrane</keyword>
<dbReference type="InterPro" id="IPR016047">
    <property type="entry name" value="M23ase_b-sheet_dom"/>
</dbReference>